<dbReference type="PANTHER" id="PTHR40072:SF1">
    <property type="entry name" value="MOLYBDOPTERIN-GUANINE DINUCLEOTIDE BIOSYNTHESIS ADAPTER PROTEIN"/>
    <property type="match status" value="1"/>
</dbReference>
<dbReference type="Gene3D" id="3.40.50.300">
    <property type="entry name" value="P-loop containing nucleotide triphosphate hydrolases"/>
    <property type="match status" value="1"/>
</dbReference>
<dbReference type="PANTHER" id="PTHR40072">
    <property type="entry name" value="MOLYBDOPTERIN-GUANINE DINUCLEOTIDE BIOSYNTHESIS ADAPTER PROTEIN-RELATED"/>
    <property type="match status" value="1"/>
</dbReference>
<proteinExistence type="predicted"/>
<gene>
    <name evidence="2" type="ORF">AMD02_04655</name>
</gene>
<accession>A0A0M0KHA1</accession>
<dbReference type="InterPro" id="IPR052539">
    <property type="entry name" value="MGD_biosynthesis_adapter"/>
</dbReference>
<comment type="caution">
    <text evidence="2">The sequence shown here is derived from an EMBL/GenBank/DDBJ whole genome shotgun (WGS) entry which is preliminary data.</text>
</comment>
<accession>A0A4Y7WSL6</accession>
<sequence length="169" mass="19047">MKILQVVGFSNSGKTTLLEKLITQGRAKGMKLATIKHHGHGSPLTALDKGKDSYKHRQAGAVASAVSSNGELQVQMSKPAPWRLEDIFSLYRSLHLDGVFIEGYKHEPYAKIVLLKDEKEAVLLRELQKVIAVIVWEDAAQLQQIVDVPVFTIHEEERYLSYLINWLEV</sequence>
<dbReference type="SUPFAM" id="SSF52540">
    <property type="entry name" value="P-loop containing nucleoside triphosphate hydrolases"/>
    <property type="match status" value="1"/>
</dbReference>
<dbReference type="CDD" id="cd03116">
    <property type="entry name" value="MobB"/>
    <property type="match status" value="1"/>
</dbReference>
<evidence type="ECO:0000313" key="2">
    <source>
        <dbReference type="EMBL" id="KOO38230.1"/>
    </source>
</evidence>
<dbReference type="InterPro" id="IPR027417">
    <property type="entry name" value="P-loop_NTPase"/>
</dbReference>
<dbReference type="Pfam" id="PF03205">
    <property type="entry name" value="MobB"/>
    <property type="match status" value="1"/>
</dbReference>
<dbReference type="NCBIfam" id="TIGR00176">
    <property type="entry name" value="mobB"/>
    <property type="match status" value="1"/>
</dbReference>
<reference evidence="2" key="1">
    <citation type="submission" date="2015-08" db="EMBL/GenBank/DDBJ databases">
        <title>Complete DNA Sequence of Pseudomonas syringae pv. actinidiae, the Causal Agent of Kiwifruit Canker Disease.</title>
        <authorList>
            <person name="Rikkerink E.H.A."/>
            <person name="Fineran P.C."/>
        </authorList>
    </citation>
    <scope>NUCLEOTIDE SEQUENCE</scope>
    <source>
        <strain evidence="2">DSM 13666</strain>
    </source>
</reference>
<dbReference type="GO" id="GO:0006777">
    <property type="term" value="P:Mo-molybdopterin cofactor biosynthetic process"/>
    <property type="evidence" value="ECO:0007669"/>
    <property type="project" value="InterPro"/>
</dbReference>
<name>A0A0M0KHA1_ALKHA</name>
<dbReference type="PATRIC" id="fig|136160.3.peg.1204"/>
<dbReference type="InterPro" id="IPR004435">
    <property type="entry name" value="MobB_dom"/>
</dbReference>
<feature type="domain" description="Molybdopterin-guanine dinucleotide biosynthesis protein B (MobB)" evidence="1">
    <location>
        <begin position="3"/>
        <end position="135"/>
    </location>
</feature>
<evidence type="ECO:0000259" key="1">
    <source>
        <dbReference type="Pfam" id="PF03205"/>
    </source>
</evidence>
<dbReference type="RefSeq" id="WP_053430594.1">
    <property type="nucleotide sequence ID" value="NZ_CP040441.1"/>
</dbReference>
<dbReference type="AlphaFoldDB" id="A0A0M0KHA1"/>
<dbReference type="GO" id="GO:0005525">
    <property type="term" value="F:GTP binding"/>
    <property type="evidence" value="ECO:0007669"/>
    <property type="project" value="InterPro"/>
</dbReference>
<dbReference type="EMBL" id="LILD01000001">
    <property type="protein sequence ID" value="KOO38230.1"/>
    <property type="molecule type" value="Genomic_DNA"/>
</dbReference>
<dbReference type="GeneID" id="87598541"/>
<protein>
    <submittedName>
        <fullName evidence="2">Molybdopterin-guanine dinucleotide biosynthesis protein MobB</fullName>
    </submittedName>
</protein>
<organism evidence="2">
    <name type="scientific">Halalkalibacterium halodurans</name>
    <name type="common">Bacillus halodurans</name>
    <dbReference type="NCBI Taxonomy" id="86665"/>
    <lineage>
        <taxon>Bacteria</taxon>
        <taxon>Bacillati</taxon>
        <taxon>Bacillota</taxon>
        <taxon>Bacilli</taxon>
        <taxon>Bacillales</taxon>
        <taxon>Bacillaceae</taxon>
        <taxon>Halalkalibacterium (ex Joshi et al. 2022)</taxon>
    </lineage>
</organism>